<evidence type="ECO:0000256" key="8">
    <source>
        <dbReference type="ARBA" id="ARBA00022837"/>
    </source>
</evidence>
<dbReference type="Gene3D" id="1.25.40.20">
    <property type="entry name" value="Ankyrin repeat-containing domain"/>
    <property type="match status" value="2"/>
</dbReference>
<evidence type="ECO:0000256" key="4">
    <source>
        <dbReference type="ARBA" id="ARBA00022568"/>
    </source>
</evidence>
<evidence type="ECO:0000256" key="14">
    <source>
        <dbReference type="SAM" id="Phobius"/>
    </source>
</evidence>
<gene>
    <name evidence="16" type="ORF">PACLA_8A080028</name>
</gene>
<dbReference type="OrthoDB" id="5965665at2759"/>
<feature type="compositionally biased region" description="Polar residues" evidence="13">
    <location>
        <begin position="866"/>
        <end position="879"/>
    </location>
</feature>
<dbReference type="SUPFAM" id="SSF48403">
    <property type="entry name" value="Ankyrin repeat"/>
    <property type="match status" value="1"/>
</dbReference>
<feature type="compositionally biased region" description="Low complexity" evidence="13">
    <location>
        <begin position="671"/>
        <end position="711"/>
    </location>
</feature>
<feature type="compositionally biased region" description="Basic and acidic residues" evidence="13">
    <location>
        <begin position="776"/>
        <end position="792"/>
    </location>
</feature>
<proteinExistence type="predicted"/>
<feature type="region of interest" description="Disordered" evidence="13">
    <location>
        <begin position="1010"/>
        <end position="1074"/>
    </location>
</feature>
<keyword evidence="9 14" id="KW-1133">Transmembrane helix</keyword>
<keyword evidence="6 14" id="KW-0812">Transmembrane</keyword>
<dbReference type="PANTHER" id="PTHR10582">
    <property type="entry name" value="TRANSIENT RECEPTOR POTENTIAL ION CHANNEL PROTEIN"/>
    <property type="match status" value="1"/>
</dbReference>
<feature type="region of interest" description="Disordered" evidence="13">
    <location>
        <begin position="653"/>
        <end position="792"/>
    </location>
</feature>
<keyword evidence="8" id="KW-0106">Calcium</keyword>
<evidence type="ECO:0000256" key="5">
    <source>
        <dbReference type="ARBA" id="ARBA00022673"/>
    </source>
</evidence>
<dbReference type="EMBL" id="CACRXK020001745">
    <property type="protein sequence ID" value="CAB3990887.1"/>
    <property type="molecule type" value="Genomic_DNA"/>
</dbReference>
<dbReference type="InterPro" id="IPR036770">
    <property type="entry name" value="Ankyrin_rpt-contain_sf"/>
</dbReference>
<evidence type="ECO:0000256" key="13">
    <source>
        <dbReference type="SAM" id="MobiDB-lite"/>
    </source>
</evidence>
<feature type="compositionally biased region" description="Basic residues" evidence="13">
    <location>
        <begin position="719"/>
        <end position="731"/>
    </location>
</feature>
<organism evidence="16 17">
    <name type="scientific">Paramuricea clavata</name>
    <name type="common">Red gorgonian</name>
    <name type="synonym">Violescent sea-whip</name>
    <dbReference type="NCBI Taxonomy" id="317549"/>
    <lineage>
        <taxon>Eukaryota</taxon>
        <taxon>Metazoa</taxon>
        <taxon>Cnidaria</taxon>
        <taxon>Anthozoa</taxon>
        <taxon>Octocorallia</taxon>
        <taxon>Malacalcyonacea</taxon>
        <taxon>Plexauridae</taxon>
        <taxon>Paramuricea</taxon>
    </lineage>
</organism>
<dbReference type="GO" id="GO:0005262">
    <property type="term" value="F:calcium channel activity"/>
    <property type="evidence" value="ECO:0007669"/>
    <property type="project" value="UniProtKB-KW"/>
</dbReference>
<feature type="compositionally biased region" description="Basic and acidic residues" evidence="13">
    <location>
        <begin position="656"/>
        <end position="670"/>
    </location>
</feature>
<feature type="domain" description="Ion transport" evidence="15">
    <location>
        <begin position="339"/>
        <end position="511"/>
    </location>
</feature>
<keyword evidence="5" id="KW-0107">Calcium channel</keyword>
<name>A0A6S7H070_PARCT</name>
<evidence type="ECO:0000313" key="16">
    <source>
        <dbReference type="EMBL" id="CAB3990887.1"/>
    </source>
</evidence>
<keyword evidence="2" id="KW-0813">Transport</keyword>
<keyword evidence="10" id="KW-0406">Ion transport</keyword>
<feature type="transmembrane region" description="Helical" evidence="14">
    <location>
        <begin position="482"/>
        <end position="503"/>
    </location>
</feature>
<accession>A0A6S7H070</accession>
<sequence>MDPTGQTIFHEVARSWNTDVAKFLLENGANINHQDEFGRSPLHVAAAVDYTSMVEFIIQNGGDIDIKTKEEEQTAIHYAAKSDAVNSIQMLLGYGANIDSRDCRNRTPLQIAAEVNSFKAAKLLVTEGAPAGVYDNLGNSALSLLIEKIPEVALIALDQLRTTDYINRREFYFLNYLEGAKLKEELQETPARSPMEIAVQNKRFDIVMHPVMRRLIAVKWNIYGKKGAILDVVLNLIYTLLWTVEGVTLPKYGHELYLPVGNNIGRITISSLIILFTLAEIKRQVLQTIKARQELVKWRDWRAEQLQQDKQYCHPRWPQESKLLDSEIQAVKGLRLASMTDNWVYFDWICLFFILLSIATSTLFFEKDTELWKRINNHTTIVMLLISWLRMFKYARPFENAGPFVVIFSNVVGDILKWFVLNGIIIIPFACAFWIEFGFNSTTPAEGYTDVSSLLYNIFQMMIVGDYGYSELQTANETMARILCGSFILVAGIITLNLLIALVTNTFQIHYDNAVANAVMQRASTILLLQSRMGPKKCKQYYEFIKTNASPQIVQAKYGGLMTASPEDRATIERVYDDVRQIKNVLAERFGRRYGKGNKSDLENVREDLEKVRRSGKEMAKDIKLILYGIGGQRVSTLYTDDGRDLYQMSSADVLSGKKDDNDNVEETNKDSNNNDNNNNNNNDNNNNNNNNNNSKNNNNNNDNSNNSSNNLLTPTQPRKSRKRNRSRRSKKPDTSTSEASDSDDASTTGLPGTHLTWPKARDYQEAIGRPRKKKENSELKRGGGENWHKGEYNQLSPYEYYGEPRFQYFPPMSENRYIEPQYGRHQTPVDMYPYDHNSSVPPMYQTTPPTPYFPNMSFPRRNQRGRLSSQPPQPSASVFESPPGIQARRYTHGYLGQLNEYNDRHSRRRLSQPQEYGTQPDEFNDWLRGRLSPQPTQPPARVVQSPPGIQARRDSQDYFTQENLSQPAEVSGQHGYRRLSRANVGQHEVQRSDQGFQYSDPDFHQVTERKQGGRVMSGSEVRSSGGEVAEKQGEGEISNQKQHESLSREMPEVTTTGEDGMRSRRSENEDTKF</sequence>
<keyword evidence="12" id="KW-0407">Ion channel</keyword>
<dbReference type="GO" id="GO:0098703">
    <property type="term" value="P:calcium ion import across plasma membrane"/>
    <property type="evidence" value="ECO:0007669"/>
    <property type="project" value="TreeGrafter"/>
</dbReference>
<dbReference type="PROSITE" id="PS50088">
    <property type="entry name" value="ANK_REPEAT"/>
    <property type="match status" value="4"/>
</dbReference>
<evidence type="ECO:0000256" key="10">
    <source>
        <dbReference type="ARBA" id="ARBA00023065"/>
    </source>
</evidence>
<evidence type="ECO:0000256" key="11">
    <source>
        <dbReference type="ARBA" id="ARBA00023136"/>
    </source>
</evidence>
<keyword evidence="7" id="KW-0677">Repeat</keyword>
<feature type="transmembrane region" description="Helical" evidence="14">
    <location>
        <begin position="418"/>
        <end position="439"/>
    </location>
</feature>
<keyword evidence="11 14" id="KW-0472">Membrane</keyword>
<dbReference type="InterPro" id="IPR002110">
    <property type="entry name" value="Ankyrin_rpt"/>
</dbReference>
<keyword evidence="16" id="KW-0675">Receptor</keyword>
<evidence type="ECO:0000256" key="1">
    <source>
        <dbReference type="ARBA" id="ARBA00004651"/>
    </source>
</evidence>
<reference evidence="16" key="1">
    <citation type="submission" date="2020-04" db="EMBL/GenBank/DDBJ databases">
        <authorList>
            <person name="Alioto T."/>
            <person name="Alioto T."/>
            <person name="Gomez Garrido J."/>
        </authorList>
    </citation>
    <scope>NUCLEOTIDE SEQUENCE</scope>
    <source>
        <strain evidence="16">A484AB</strain>
    </source>
</reference>
<feature type="region of interest" description="Disordered" evidence="13">
    <location>
        <begin position="901"/>
        <end position="948"/>
    </location>
</feature>
<feature type="compositionally biased region" description="Low complexity" evidence="13">
    <location>
        <begin position="1014"/>
        <end position="1028"/>
    </location>
</feature>
<feature type="region of interest" description="Disordered" evidence="13">
    <location>
        <begin position="861"/>
        <end position="883"/>
    </location>
</feature>
<feature type="region of interest" description="Disordered" evidence="13">
    <location>
        <begin position="984"/>
        <end position="1003"/>
    </location>
</feature>
<feature type="compositionally biased region" description="Basic and acidic residues" evidence="13">
    <location>
        <begin position="1060"/>
        <end position="1074"/>
    </location>
</feature>
<dbReference type="GO" id="GO:0005886">
    <property type="term" value="C:plasma membrane"/>
    <property type="evidence" value="ECO:0007669"/>
    <property type="project" value="UniProtKB-SubCell"/>
</dbReference>
<dbReference type="InterPro" id="IPR005821">
    <property type="entry name" value="Ion_trans_dom"/>
</dbReference>
<dbReference type="Pfam" id="PF00023">
    <property type="entry name" value="Ank"/>
    <property type="match status" value="1"/>
</dbReference>
<evidence type="ECO:0000256" key="7">
    <source>
        <dbReference type="ARBA" id="ARBA00022737"/>
    </source>
</evidence>
<comment type="caution">
    <text evidence="16">The sequence shown here is derived from an EMBL/GenBank/DDBJ whole genome shotgun (WGS) entry which is preliminary data.</text>
</comment>
<protein>
    <submittedName>
        <fullName evidence="16">Transient receptor potential cation channel subfamily A member 1-like</fullName>
    </submittedName>
</protein>
<dbReference type="PANTHER" id="PTHR10582:SF33">
    <property type="entry name" value="TRANSIENT RECEPTOR POTENTIAL CHANNEL PYREXIA"/>
    <property type="match status" value="1"/>
</dbReference>
<comment type="subcellular location">
    <subcellularLocation>
        <location evidence="1">Cell membrane</location>
        <topology evidence="1">Multi-pass membrane protein</topology>
    </subcellularLocation>
</comment>
<feature type="compositionally biased region" description="Basic and acidic residues" evidence="13">
    <location>
        <begin position="1042"/>
        <end position="1052"/>
    </location>
</feature>
<evidence type="ECO:0000313" key="17">
    <source>
        <dbReference type="Proteomes" id="UP001152795"/>
    </source>
</evidence>
<feature type="transmembrane region" description="Helical" evidence="14">
    <location>
        <begin position="344"/>
        <end position="365"/>
    </location>
</feature>
<evidence type="ECO:0000256" key="2">
    <source>
        <dbReference type="ARBA" id="ARBA00022448"/>
    </source>
</evidence>
<evidence type="ECO:0000256" key="3">
    <source>
        <dbReference type="ARBA" id="ARBA00022475"/>
    </source>
</evidence>
<evidence type="ECO:0000256" key="6">
    <source>
        <dbReference type="ARBA" id="ARBA00022692"/>
    </source>
</evidence>
<dbReference type="InterPro" id="IPR024862">
    <property type="entry name" value="TRPV"/>
</dbReference>
<evidence type="ECO:0000256" key="9">
    <source>
        <dbReference type="ARBA" id="ARBA00022989"/>
    </source>
</evidence>
<evidence type="ECO:0000256" key="12">
    <source>
        <dbReference type="ARBA" id="ARBA00023303"/>
    </source>
</evidence>
<evidence type="ECO:0000259" key="15">
    <source>
        <dbReference type="Pfam" id="PF00520"/>
    </source>
</evidence>
<keyword evidence="17" id="KW-1185">Reference proteome</keyword>
<keyword evidence="4" id="KW-0109">Calcium transport</keyword>
<dbReference type="PROSITE" id="PS50297">
    <property type="entry name" value="ANK_REP_REGION"/>
    <property type="match status" value="3"/>
</dbReference>
<keyword evidence="3" id="KW-1003">Cell membrane</keyword>
<dbReference type="SMART" id="SM00248">
    <property type="entry name" value="ANK"/>
    <property type="match status" value="4"/>
</dbReference>
<dbReference type="AlphaFoldDB" id="A0A6S7H070"/>
<dbReference type="Pfam" id="PF00520">
    <property type="entry name" value="Ion_trans"/>
    <property type="match status" value="1"/>
</dbReference>
<feature type="transmembrane region" description="Helical" evidence="14">
    <location>
        <begin position="451"/>
        <end position="470"/>
    </location>
</feature>
<dbReference type="Pfam" id="PF12796">
    <property type="entry name" value="Ank_2"/>
    <property type="match status" value="1"/>
</dbReference>
<dbReference type="Proteomes" id="UP001152795">
    <property type="component" value="Unassembled WGS sequence"/>
</dbReference>